<keyword evidence="1" id="KW-0732">Signal</keyword>
<dbReference type="AlphaFoldDB" id="A0A2N9YHK9"/>
<dbReference type="Proteomes" id="UP000234271">
    <property type="component" value="Chromosome"/>
</dbReference>
<feature type="signal peptide" evidence="1">
    <location>
        <begin position="1"/>
        <end position="20"/>
    </location>
</feature>
<dbReference type="OrthoDB" id="8563102at2"/>
<feature type="chain" id="PRO_5014841597" evidence="1">
    <location>
        <begin position="21"/>
        <end position="125"/>
    </location>
</feature>
<accession>A0A2N9YHK9</accession>
<dbReference type="KEGG" id="blep:AL038_08360"/>
<sequence length="125" mass="14127">MFYRFMAVVPFLFCASASHANDYPTLDKVSYVFECMALHGGESYENMYQCACVIDNIAENMVYQEYTEADTLIRLSQARGERAALLRDSPQSKVLRKKLTDIKASAEKRCFIPKVALPAEKSAPQ</sequence>
<dbReference type="EMBL" id="CP018889">
    <property type="protein sequence ID" value="AUI70041.1"/>
    <property type="molecule type" value="Genomic_DNA"/>
</dbReference>
<name>A0A2N9YHK9_9GAMM</name>
<evidence type="ECO:0000313" key="2">
    <source>
        <dbReference type="EMBL" id="AUI70041.1"/>
    </source>
</evidence>
<dbReference type="RefSeq" id="WP_062151702.1">
    <property type="nucleotide sequence ID" value="NZ_CP012373.2"/>
</dbReference>
<evidence type="ECO:0000313" key="3">
    <source>
        <dbReference type="Proteomes" id="UP000234271"/>
    </source>
</evidence>
<evidence type="ECO:0000256" key="1">
    <source>
        <dbReference type="SAM" id="SignalP"/>
    </source>
</evidence>
<dbReference type="STRING" id="288004.AL038_08360"/>
<proteinExistence type="predicted"/>
<protein>
    <submittedName>
        <fullName evidence="2">Uncharacterized protein</fullName>
    </submittedName>
</protein>
<organism evidence="2 3">
    <name type="scientific">Beggiatoa leptomitoformis</name>
    <dbReference type="NCBI Taxonomy" id="288004"/>
    <lineage>
        <taxon>Bacteria</taxon>
        <taxon>Pseudomonadati</taxon>
        <taxon>Pseudomonadota</taxon>
        <taxon>Gammaproteobacteria</taxon>
        <taxon>Thiotrichales</taxon>
        <taxon>Thiotrichaceae</taxon>
        <taxon>Beggiatoa</taxon>
    </lineage>
</organism>
<gene>
    <name evidence="2" type="ORF">BLE401_15945</name>
</gene>
<reference evidence="3" key="1">
    <citation type="submission" date="2016-12" db="EMBL/GenBank/DDBJ databases">
        <title>Complete Genome Sequence of Beggiatoa leptomitiformis D-401.</title>
        <authorList>
            <person name="Fomenkov A."/>
            <person name="Vincze T."/>
            <person name="Grabovich M."/>
            <person name="Anton B.P."/>
            <person name="Dubinina G."/>
            <person name="Orlova M."/>
            <person name="Belousova E."/>
            <person name="Roberts R.J."/>
        </authorList>
    </citation>
    <scope>NUCLEOTIDE SEQUENCE [LARGE SCALE GENOMIC DNA]</scope>
    <source>
        <strain evidence="3">D-401</strain>
    </source>
</reference>
<keyword evidence="3" id="KW-1185">Reference proteome</keyword>